<gene>
    <name evidence="1" type="ORF">U1T56_20565</name>
</gene>
<dbReference type="InterPro" id="IPR006439">
    <property type="entry name" value="HAD-SF_hydro_IA"/>
</dbReference>
<protein>
    <submittedName>
        <fullName evidence="1">HAD-IA family hydrolase</fullName>
    </submittedName>
</protein>
<dbReference type="GO" id="GO:0016787">
    <property type="term" value="F:hydrolase activity"/>
    <property type="evidence" value="ECO:0007669"/>
    <property type="project" value="UniProtKB-KW"/>
</dbReference>
<evidence type="ECO:0000313" key="1">
    <source>
        <dbReference type="EMBL" id="MEK0085553.1"/>
    </source>
</evidence>
<keyword evidence="2" id="KW-1185">Reference proteome</keyword>
<dbReference type="Pfam" id="PF13419">
    <property type="entry name" value="HAD_2"/>
    <property type="match status" value="1"/>
</dbReference>
<dbReference type="NCBIfam" id="TIGR01549">
    <property type="entry name" value="HAD-SF-IA-v1"/>
    <property type="match status" value="1"/>
</dbReference>
<dbReference type="SFLD" id="SFLDG01129">
    <property type="entry name" value="C1.5:_HAD__Beta-PGM__Phosphata"/>
    <property type="match status" value="1"/>
</dbReference>
<dbReference type="InterPro" id="IPR036412">
    <property type="entry name" value="HAD-like_sf"/>
</dbReference>
<dbReference type="InterPro" id="IPR023214">
    <property type="entry name" value="HAD_sf"/>
</dbReference>
<dbReference type="Proteomes" id="UP001375743">
    <property type="component" value="Unassembled WGS sequence"/>
</dbReference>
<reference evidence="1 2" key="1">
    <citation type="submission" date="2024-01" db="EMBL/GenBank/DDBJ databases">
        <title>Multi-omics insights into the function and evolution of sodium benzoate biodegradation pathways in Benzoatithermus flavus gen. nov., sp. nov. from hot spring.</title>
        <authorList>
            <person name="Hu C.-J."/>
            <person name="Li W.-J."/>
        </authorList>
    </citation>
    <scope>NUCLEOTIDE SEQUENCE [LARGE SCALE GENOMIC DNA]</scope>
    <source>
        <strain evidence="1 2">SYSU G07066</strain>
    </source>
</reference>
<dbReference type="PANTHER" id="PTHR43434:SF24">
    <property type="entry name" value="HYDROLASE-RELATED"/>
    <property type="match status" value="1"/>
</dbReference>
<evidence type="ECO:0000313" key="2">
    <source>
        <dbReference type="Proteomes" id="UP001375743"/>
    </source>
</evidence>
<dbReference type="RefSeq" id="WP_418161402.1">
    <property type="nucleotide sequence ID" value="NZ_JBBLZC010000029.1"/>
</dbReference>
<name>A0ABU8XWH2_9PROT</name>
<keyword evidence="1" id="KW-0378">Hydrolase</keyword>
<dbReference type="EMBL" id="JBBLZC010000029">
    <property type="protein sequence ID" value="MEK0085553.1"/>
    <property type="molecule type" value="Genomic_DNA"/>
</dbReference>
<accession>A0ABU8XWH2</accession>
<dbReference type="InterPro" id="IPR023198">
    <property type="entry name" value="PGP-like_dom2"/>
</dbReference>
<proteinExistence type="predicted"/>
<dbReference type="SFLD" id="SFLDS00003">
    <property type="entry name" value="Haloacid_Dehalogenase"/>
    <property type="match status" value="1"/>
</dbReference>
<organism evidence="1 2">
    <name type="scientific">Benzoatithermus flavus</name>
    <dbReference type="NCBI Taxonomy" id="3108223"/>
    <lineage>
        <taxon>Bacteria</taxon>
        <taxon>Pseudomonadati</taxon>
        <taxon>Pseudomonadota</taxon>
        <taxon>Alphaproteobacteria</taxon>
        <taxon>Geminicoccales</taxon>
        <taxon>Geminicoccaceae</taxon>
        <taxon>Benzoatithermus</taxon>
    </lineage>
</organism>
<dbReference type="Gene3D" id="3.40.50.1000">
    <property type="entry name" value="HAD superfamily/HAD-like"/>
    <property type="match status" value="1"/>
</dbReference>
<comment type="caution">
    <text evidence="1">The sequence shown here is derived from an EMBL/GenBank/DDBJ whole genome shotgun (WGS) entry which is preliminary data.</text>
</comment>
<dbReference type="InterPro" id="IPR041492">
    <property type="entry name" value="HAD_2"/>
</dbReference>
<sequence length="215" mass="23151">MRLIVFDCDGTLVDSQATIVACAQAAFRAEGLIPPPAEAVRRIVGLSLLEAMTALLAEPDPILGARLAEHYRAAFLEHRARPDFHEPLFPGARELLEALLERDLLLGIATGKAMRGLRAVLERHGLERCFVTLQTADLHPSKPHPAMLEAAMAETGSSPHETMLVGDTSFDILMARAAAAVPVGVSWGNHPAEELVAAGATYVLDRFDELHALLP</sequence>
<dbReference type="Gene3D" id="1.10.150.240">
    <property type="entry name" value="Putative phosphatase, domain 2"/>
    <property type="match status" value="1"/>
</dbReference>
<dbReference type="PANTHER" id="PTHR43434">
    <property type="entry name" value="PHOSPHOGLYCOLATE PHOSPHATASE"/>
    <property type="match status" value="1"/>
</dbReference>
<dbReference type="InterPro" id="IPR050155">
    <property type="entry name" value="HAD-like_hydrolase_sf"/>
</dbReference>
<dbReference type="SUPFAM" id="SSF56784">
    <property type="entry name" value="HAD-like"/>
    <property type="match status" value="1"/>
</dbReference>